<keyword evidence="1" id="KW-0472">Membrane</keyword>
<reference evidence="2" key="1">
    <citation type="submission" date="2020-01" db="EMBL/GenBank/DDBJ databases">
        <authorList>
            <person name="Meier V. D."/>
            <person name="Meier V D."/>
        </authorList>
    </citation>
    <scope>NUCLEOTIDE SEQUENCE</scope>
    <source>
        <strain evidence="2">HLG_WM_MAG_06</strain>
    </source>
</reference>
<accession>A0A6S6SND5</accession>
<evidence type="ECO:0000256" key="1">
    <source>
        <dbReference type="SAM" id="Phobius"/>
    </source>
</evidence>
<name>A0A6S6SND5_9BACT</name>
<keyword evidence="1" id="KW-0812">Transmembrane</keyword>
<gene>
    <name evidence="2" type="ORF">HELGO_WM3999</name>
</gene>
<dbReference type="AlphaFoldDB" id="A0A6S6SND5"/>
<evidence type="ECO:0000313" key="2">
    <source>
        <dbReference type="EMBL" id="CAA6806231.1"/>
    </source>
</evidence>
<feature type="transmembrane region" description="Helical" evidence="1">
    <location>
        <begin position="79"/>
        <end position="105"/>
    </location>
</feature>
<protein>
    <submittedName>
        <fullName evidence="2">Uncharacterized protein</fullName>
    </submittedName>
</protein>
<sequence length="118" mass="13841">MTTVLMILMLPIGLYVYFGVEKKDKLAYQKVFDDFHAKTLANAKLTDKEKILKFELMLEQNDYEVVEVTEHRVVAKRKILSMGLMMIGLGLYIVGLFLYLFYFYVFQKPHTVVFDLKS</sequence>
<dbReference type="EMBL" id="CACVAP010000047">
    <property type="protein sequence ID" value="CAA6806231.1"/>
    <property type="molecule type" value="Genomic_DNA"/>
</dbReference>
<organism evidence="2">
    <name type="scientific">uncultured Sulfurovum sp</name>
    <dbReference type="NCBI Taxonomy" id="269237"/>
    <lineage>
        <taxon>Bacteria</taxon>
        <taxon>Pseudomonadati</taxon>
        <taxon>Campylobacterota</taxon>
        <taxon>Epsilonproteobacteria</taxon>
        <taxon>Campylobacterales</taxon>
        <taxon>Sulfurovaceae</taxon>
        <taxon>Sulfurovum</taxon>
        <taxon>environmental samples</taxon>
    </lineage>
</organism>
<keyword evidence="1" id="KW-1133">Transmembrane helix</keyword>
<proteinExistence type="predicted"/>